<proteinExistence type="predicted"/>
<evidence type="ECO:0000313" key="19">
    <source>
        <dbReference type="Proteomes" id="UP000321726"/>
    </source>
</evidence>
<evidence type="ECO:0000256" key="1">
    <source>
        <dbReference type="ARBA" id="ARBA00000085"/>
    </source>
</evidence>
<dbReference type="PROSITE" id="PS50109">
    <property type="entry name" value="HIS_KIN"/>
    <property type="match status" value="1"/>
</dbReference>
<dbReference type="GO" id="GO:0005524">
    <property type="term" value="F:ATP binding"/>
    <property type="evidence" value="ECO:0007669"/>
    <property type="project" value="UniProtKB-KW"/>
</dbReference>
<dbReference type="SMART" id="SM00388">
    <property type="entry name" value="HisKA"/>
    <property type="match status" value="1"/>
</dbReference>
<name>A0A1M7HA32_9GAMM</name>
<evidence type="ECO:0000313" key="17">
    <source>
        <dbReference type="EMBL" id="SHM25249.1"/>
    </source>
</evidence>
<dbReference type="RefSeq" id="WP_073435577.1">
    <property type="nucleotide sequence ID" value="NZ_BJXU01000117.1"/>
</dbReference>
<feature type="domain" description="HAMP" evidence="15">
    <location>
        <begin position="168"/>
        <end position="220"/>
    </location>
</feature>
<evidence type="ECO:0000256" key="10">
    <source>
        <dbReference type="ARBA" id="ARBA00022989"/>
    </source>
</evidence>
<sequence length="437" mass="48239">MSLRLRLVATLGITLVLLWGIMAAWLMRDVSTQIERSLDQRLAQSAHMVAGLLRNVPAAALGDSNDPSLIPSPGGVACRVSSLRGQVIAGTHPELNDVLKADAEGYSYRDHNGQRWRVYTLVDDDKRITVADRIRERESLLSQVRRAAFYPFLLALVGSLVALWWGVTRGLAPLSRLQRRLSGRDHGDLSPLPVRGLPSEIRPLIDGFNTLLGRTERMLEMEQRFTDDAAHELRTPLTAIRTHLQIADRVEGDRRREAMQQAEAGVERLTRTLDQLLMLARMESEEMARGKLEPVAIKEALEAAMNETASRDRCRVNGADTEWRAEVSGALLVTALRNLLENAMRHGEPGGPIDIDIHAGVDMLSIDIANQGDTIPPDRLARLSERFLRGNHPQGSGLGLSIVEAIVIRAGGRMTMVSGNGVGLRVTLQFPVIKSER</sequence>
<dbReference type="Proteomes" id="UP000184123">
    <property type="component" value="Unassembled WGS sequence"/>
</dbReference>
<dbReference type="STRING" id="44933.SAMN05660971_02544"/>
<keyword evidence="9" id="KW-0067">ATP-binding</keyword>
<evidence type="ECO:0000259" key="15">
    <source>
        <dbReference type="PROSITE" id="PS50885"/>
    </source>
</evidence>
<keyword evidence="10 13" id="KW-1133">Transmembrane helix</keyword>
<evidence type="ECO:0000313" key="18">
    <source>
        <dbReference type="Proteomes" id="UP000184123"/>
    </source>
</evidence>
<dbReference type="SUPFAM" id="SSF55874">
    <property type="entry name" value="ATPase domain of HSP90 chaperone/DNA topoisomerase II/histidine kinase"/>
    <property type="match status" value="1"/>
</dbReference>
<accession>A0A1M7HA32</accession>
<dbReference type="InterPro" id="IPR036890">
    <property type="entry name" value="HATPase_C_sf"/>
</dbReference>
<keyword evidence="12 13" id="KW-0472">Membrane</keyword>
<dbReference type="Pfam" id="PF08521">
    <property type="entry name" value="2CSK_N"/>
    <property type="match status" value="1"/>
</dbReference>
<dbReference type="EMBL" id="BJXU01000117">
    <property type="protein sequence ID" value="GEN24914.1"/>
    <property type="molecule type" value="Genomic_DNA"/>
</dbReference>
<evidence type="ECO:0000256" key="4">
    <source>
        <dbReference type="ARBA" id="ARBA00022553"/>
    </source>
</evidence>
<dbReference type="Pfam" id="PF02518">
    <property type="entry name" value="HATPase_c"/>
    <property type="match status" value="1"/>
</dbReference>
<evidence type="ECO:0000256" key="9">
    <source>
        <dbReference type="ARBA" id="ARBA00022840"/>
    </source>
</evidence>
<keyword evidence="8 17" id="KW-0418">Kinase</keyword>
<comment type="subcellular location">
    <subcellularLocation>
        <location evidence="2">Membrane</location>
        <topology evidence="2">Multi-pass membrane protein</topology>
    </subcellularLocation>
</comment>
<dbReference type="SUPFAM" id="SSF47384">
    <property type="entry name" value="Homodimeric domain of signal transducing histidine kinase"/>
    <property type="match status" value="1"/>
</dbReference>
<dbReference type="InterPro" id="IPR004358">
    <property type="entry name" value="Sig_transdc_His_kin-like_C"/>
</dbReference>
<keyword evidence="4" id="KW-0597">Phosphoprotein</keyword>
<evidence type="ECO:0000256" key="6">
    <source>
        <dbReference type="ARBA" id="ARBA00022692"/>
    </source>
</evidence>
<dbReference type="PANTHER" id="PTHR45436:SF14">
    <property type="entry name" value="SENSOR PROTEIN QSEC"/>
    <property type="match status" value="1"/>
</dbReference>
<dbReference type="InterPro" id="IPR005467">
    <property type="entry name" value="His_kinase_dom"/>
</dbReference>
<evidence type="ECO:0000256" key="13">
    <source>
        <dbReference type="SAM" id="Phobius"/>
    </source>
</evidence>
<evidence type="ECO:0000259" key="14">
    <source>
        <dbReference type="PROSITE" id="PS50109"/>
    </source>
</evidence>
<dbReference type="SMART" id="SM00387">
    <property type="entry name" value="HATPase_c"/>
    <property type="match status" value="1"/>
</dbReference>
<evidence type="ECO:0000256" key="7">
    <source>
        <dbReference type="ARBA" id="ARBA00022741"/>
    </source>
</evidence>
<protein>
    <recommendedName>
        <fullName evidence="3">histidine kinase</fullName>
        <ecNumber evidence="3">2.7.13.3</ecNumber>
    </recommendedName>
</protein>
<dbReference type="GO" id="GO:0005886">
    <property type="term" value="C:plasma membrane"/>
    <property type="evidence" value="ECO:0007669"/>
    <property type="project" value="TreeGrafter"/>
</dbReference>
<keyword evidence="11" id="KW-0902">Two-component regulatory system</keyword>
<dbReference type="EMBL" id="FRCA01000006">
    <property type="protein sequence ID" value="SHM25249.1"/>
    <property type="molecule type" value="Genomic_DNA"/>
</dbReference>
<dbReference type="PRINTS" id="PR00344">
    <property type="entry name" value="BCTRLSENSOR"/>
</dbReference>
<keyword evidence="6 13" id="KW-0812">Transmembrane</keyword>
<organism evidence="17 18">
    <name type="scientific">Halomonas cupida</name>
    <dbReference type="NCBI Taxonomy" id="44933"/>
    <lineage>
        <taxon>Bacteria</taxon>
        <taxon>Pseudomonadati</taxon>
        <taxon>Pseudomonadota</taxon>
        <taxon>Gammaproteobacteria</taxon>
        <taxon>Oceanospirillales</taxon>
        <taxon>Halomonadaceae</taxon>
        <taxon>Halomonas</taxon>
    </lineage>
</organism>
<evidence type="ECO:0000313" key="16">
    <source>
        <dbReference type="EMBL" id="GEN24914.1"/>
    </source>
</evidence>
<dbReference type="CDD" id="cd00082">
    <property type="entry name" value="HisKA"/>
    <property type="match status" value="1"/>
</dbReference>
<dbReference type="Gene3D" id="3.30.565.10">
    <property type="entry name" value="Histidine kinase-like ATPase, C-terminal domain"/>
    <property type="match status" value="1"/>
</dbReference>
<dbReference type="InterPro" id="IPR003660">
    <property type="entry name" value="HAMP_dom"/>
</dbReference>
<evidence type="ECO:0000256" key="5">
    <source>
        <dbReference type="ARBA" id="ARBA00022679"/>
    </source>
</evidence>
<dbReference type="GO" id="GO:0000155">
    <property type="term" value="F:phosphorelay sensor kinase activity"/>
    <property type="evidence" value="ECO:0007669"/>
    <property type="project" value="InterPro"/>
</dbReference>
<dbReference type="Proteomes" id="UP000321726">
    <property type="component" value="Unassembled WGS sequence"/>
</dbReference>
<dbReference type="AlphaFoldDB" id="A0A1M7HA32"/>
<dbReference type="EC" id="2.7.13.3" evidence="3"/>
<dbReference type="PANTHER" id="PTHR45436">
    <property type="entry name" value="SENSOR HISTIDINE KINASE YKOH"/>
    <property type="match status" value="1"/>
</dbReference>
<keyword evidence="5" id="KW-0808">Transferase</keyword>
<dbReference type="InterPro" id="IPR050428">
    <property type="entry name" value="TCS_sensor_his_kinase"/>
</dbReference>
<reference evidence="16 19" key="2">
    <citation type="submission" date="2019-07" db="EMBL/GenBank/DDBJ databases">
        <title>Whole genome shotgun sequence of Halomonas cupida NBRC 102219.</title>
        <authorList>
            <person name="Hosoyama A."/>
            <person name="Uohara A."/>
            <person name="Ohji S."/>
            <person name="Ichikawa N."/>
        </authorList>
    </citation>
    <scope>NUCLEOTIDE SEQUENCE [LARGE SCALE GENOMIC DNA]</scope>
    <source>
        <strain evidence="16 19">NBRC 102219</strain>
    </source>
</reference>
<keyword evidence="19" id="KW-1185">Reference proteome</keyword>
<dbReference type="InterPro" id="IPR003594">
    <property type="entry name" value="HATPase_dom"/>
</dbReference>
<evidence type="ECO:0000256" key="2">
    <source>
        <dbReference type="ARBA" id="ARBA00004141"/>
    </source>
</evidence>
<feature type="transmembrane region" description="Helical" evidence="13">
    <location>
        <begin position="147"/>
        <end position="167"/>
    </location>
</feature>
<feature type="domain" description="Histidine kinase" evidence="14">
    <location>
        <begin position="228"/>
        <end position="434"/>
    </location>
</feature>
<dbReference type="InterPro" id="IPR013727">
    <property type="entry name" value="2CSK_N"/>
</dbReference>
<dbReference type="InterPro" id="IPR036097">
    <property type="entry name" value="HisK_dim/P_sf"/>
</dbReference>
<dbReference type="Pfam" id="PF00512">
    <property type="entry name" value="HisKA"/>
    <property type="match status" value="1"/>
</dbReference>
<evidence type="ECO:0000256" key="11">
    <source>
        <dbReference type="ARBA" id="ARBA00023012"/>
    </source>
</evidence>
<dbReference type="OrthoDB" id="9809766at2"/>
<dbReference type="PROSITE" id="PS50885">
    <property type="entry name" value="HAMP"/>
    <property type="match status" value="1"/>
</dbReference>
<keyword evidence="7" id="KW-0547">Nucleotide-binding</keyword>
<evidence type="ECO:0000256" key="8">
    <source>
        <dbReference type="ARBA" id="ARBA00022777"/>
    </source>
</evidence>
<dbReference type="InterPro" id="IPR003661">
    <property type="entry name" value="HisK_dim/P_dom"/>
</dbReference>
<dbReference type="Gene3D" id="1.10.287.130">
    <property type="match status" value="1"/>
</dbReference>
<gene>
    <name evidence="16" type="ORF">HCU01_28630</name>
    <name evidence="17" type="ORF">SAMN05660971_02544</name>
</gene>
<reference evidence="17 18" key="1">
    <citation type="submission" date="2016-11" db="EMBL/GenBank/DDBJ databases">
        <authorList>
            <person name="Jaros S."/>
            <person name="Januszkiewicz K."/>
            <person name="Wedrychowicz H."/>
        </authorList>
    </citation>
    <scope>NUCLEOTIDE SEQUENCE [LARGE SCALE GENOMIC DNA]</scope>
    <source>
        <strain evidence="17 18">DSM 4740</strain>
    </source>
</reference>
<comment type="catalytic activity">
    <reaction evidence="1">
        <text>ATP + protein L-histidine = ADP + protein N-phospho-L-histidine.</text>
        <dbReference type="EC" id="2.7.13.3"/>
    </reaction>
</comment>
<evidence type="ECO:0000256" key="3">
    <source>
        <dbReference type="ARBA" id="ARBA00012438"/>
    </source>
</evidence>
<evidence type="ECO:0000256" key="12">
    <source>
        <dbReference type="ARBA" id="ARBA00023136"/>
    </source>
</evidence>